<dbReference type="AlphaFoldDB" id="A0A2K3P1S9"/>
<protein>
    <submittedName>
        <fullName evidence="1">Uncharacterized protein</fullName>
    </submittedName>
</protein>
<dbReference type="Proteomes" id="UP000236291">
    <property type="component" value="Unassembled WGS sequence"/>
</dbReference>
<comment type="caution">
    <text evidence="1">The sequence shown here is derived from an EMBL/GenBank/DDBJ whole genome shotgun (WGS) entry which is preliminary data.</text>
</comment>
<proteinExistence type="predicted"/>
<evidence type="ECO:0000313" key="2">
    <source>
        <dbReference type="Proteomes" id="UP000236291"/>
    </source>
</evidence>
<reference evidence="1 2" key="2">
    <citation type="journal article" date="2017" name="Front. Plant Sci.">
        <title>Gene Classification and Mining of Molecular Markers Useful in Red Clover (Trifolium pratense) Breeding.</title>
        <authorList>
            <person name="Istvanek J."/>
            <person name="Dluhosova J."/>
            <person name="Dluhos P."/>
            <person name="Patkova L."/>
            <person name="Nedelnik J."/>
            <person name="Repkova J."/>
        </authorList>
    </citation>
    <scope>NUCLEOTIDE SEQUENCE [LARGE SCALE GENOMIC DNA]</scope>
    <source>
        <strain evidence="2">cv. Tatra</strain>
        <tissue evidence="1">Young leaves</tissue>
    </source>
</reference>
<sequence>GAFPSRERKVVVDWWCGLFRWHGEAWWTDSGGRKLHDVTE</sequence>
<feature type="non-terminal residue" evidence="1">
    <location>
        <position position="1"/>
    </location>
</feature>
<organism evidence="1 2">
    <name type="scientific">Trifolium pratense</name>
    <name type="common">Red clover</name>
    <dbReference type="NCBI Taxonomy" id="57577"/>
    <lineage>
        <taxon>Eukaryota</taxon>
        <taxon>Viridiplantae</taxon>
        <taxon>Streptophyta</taxon>
        <taxon>Embryophyta</taxon>
        <taxon>Tracheophyta</taxon>
        <taxon>Spermatophyta</taxon>
        <taxon>Magnoliopsida</taxon>
        <taxon>eudicotyledons</taxon>
        <taxon>Gunneridae</taxon>
        <taxon>Pentapetalae</taxon>
        <taxon>rosids</taxon>
        <taxon>fabids</taxon>
        <taxon>Fabales</taxon>
        <taxon>Fabaceae</taxon>
        <taxon>Papilionoideae</taxon>
        <taxon>50 kb inversion clade</taxon>
        <taxon>NPAAA clade</taxon>
        <taxon>Hologalegina</taxon>
        <taxon>IRL clade</taxon>
        <taxon>Trifolieae</taxon>
        <taxon>Trifolium</taxon>
    </lineage>
</organism>
<accession>A0A2K3P1S9</accession>
<name>A0A2K3P1S9_TRIPR</name>
<gene>
    <name evidence="1" type="ORF">L195_g005790</name>
</gene>
<evidence type="ECO:0000313" key="1">
    <source>
        <dbReference type="EMBL" id="PNY09244.1"/>
    </source>
</evidence>
<reference evidence="1 2" key="1">
    <citation type="journal article" date="2014" name="Am. J. Bot.">
        <title>Genome assembly and annotation for red clover (Trifolium pratense; Fabaceae).</title>
        <authorList>
            <person name="Istvanek J."/>
            <person name="Jaros M."/>
            <person name="Krenek A."/>
            <person name="Repkova J."/>
        </authorList>
    </citation>
    <scope>NUCLEOTIDE SEQUENCE [LARGE SCALE GENOMIC DNA]</scope>
    <source>
        <strain evidence="2">cv. Tatra</strain>
        <tissue evidence="1">Young leaves</tissue>
    </source>
</reference>
<dbReference type="EMBL" id="ASHM01003019">
    <property type="protein sequence ID" value="PNY09244.1"/>
    <property type="molecule type" value="Genomic_DNA"/>
</dbReference>